<dbReference type="RefSeq" id="WP_022746430.1">
    <property type="nucleotide sequence ID" value="NC_022571.1"/>
</dbReference>
<accession>U5MR42</accession>
<evidence type="ECO:0000313" key="2">
    <source>
        <dbReference type="Proteomes" id="UP000017118"/>
    </source>
</evidence>
<sequence>MISYYLDKGHPLKELLSLDYCEQKIYVACMLQNKKEDIEEKVSLNPFIEKR</sequence>
<dbReference type="Proteomes" id="UP000017118">
    <property type="component" value="Chromosome"/>
</dbReference>
<evidence type="ECO:0000313" key="1">
    <source>
        <dbReference type="EMBL" id="AGX43279.1"/>
    </source>
</evidence>
<dbReference type="KEGG" id="csb:CLSA_c23040"/>
<dbReference type="OrthoDB" id="3035544at2"/>
<gene>
    <name evidence="1" type="ORF">CLSA_c23040</name>
</gene>
<organism evidence="1 2">
    <name type="scientific">Clostridium saccharobutylicum DSM 13864</name>
    <dbReference type="NCBI Taxonomy" id="1345695"/>
    <lineage>
        <taxon>Bacteria</taxon>
        <taxon>Bacillati</taxon>
        <taxon>Bacillota</taxon>
        <taxon>Clostridia</taxon>
        <taxon>Eubacteriales</taxon>
        <taxon>Clostridiaceae</taxon>
        <taxon>Clostridium</taxon>
    </lineage>
</organism>
<dbReference type="HOGENOM" id="CLU_3097250_0_0_9"/>
<proteinExistence type="predicted"/>
<dbReference type="PATRIC" id="fig|1345695.10.peg.2288"/>
<name>U5MR42_CLOSA</name>
<keyword evidence="2" id="KW-1185">Reference proteome</keyword>
<dbReference type="AlphaFoldDB" id="U5MR42"/>
<dbReference type="EMBL" id="CP006721">
    <property type="protein sequence ID" value="AGX43279.1"/>
    <property type="molecule type" value="Genomic_DNA"/>
</dbReference>
<reference evidence="1 2" key="1">
    <citation type="journal article" date="2013" name="Genome Announc.">
        <title>Complete Genome Sequence of the Solvent Producer Clostridium saccharobutylicum NCP262 (DSM 13864).</title>
        <authorList>
            <person name="Poehlein A."/>
            <person name="Hartwich K."/>
            <person name="Krabben P."/>
            <person name="Ehrenreich A."/>
            <person name="Liebl W."/>
            <person name="Durre P."/>
            <person name="Gottschalk G."/>
            <person name="Daniel R."/>
        </authorList>
    </citation>
    <scope>NUCLEOTIDE SEQUENCE [LARGE SCALE GENOMIC DNA]</scope>
    <source>
        <strain evidence="1">DSM 13864</strain>
    </source>
</reference>
<dbReference type="GeneID" id="55476994"/>
<protein>
    <submittedName>
        <fullName evidence="1">Uncharacterized protein</fullName>
    </submittedName>
</protein>